<feature type="chain" id="PRO_5005292011" evidence="1">
    <location>
        <begin position="27"/>
        <end position="178"/>
    </location>
</feature>
<evidence type="ECO:0000256" key="1">
    <source>
        <dbReference type="SAM" id="SignalP"/>
    </source>
</evidence>
<dbReference type="RefSeq" id="WP_066600197.1">
    <property type="nucleotide sequence ID" value="NZ_KQ130434.1"/>
</dbReference>
<dbReference type="Proteomes" id="UP000052232">
    <property type="component" value="Unassembled WGS sequence"/>
</dbReference>
<dbReference type="AlphaFoldDB" id="A0A0J7Y4W5"/>
<comment type="caution">
    <text evidence="2">The sequence shown here is derived from an EMBL/GenBank/DDBJ whole genome shotgun (WGS) entry which is preliminary data.</text>
</comment>
<dbReference type="PATRIC" id="fig|1420583.3.peg.547"/>
<dbReference type="EMBL" id="JACT01000001">
    <property type="protein sequence ID" value="KMS58702.1"/>
    <property type="molecule type" value="Genomic_DNA"/>
</dbReference>
<evidence type="ECO:0000313" key="3">
    <source>
        <dbReference type="Proteomes" id="UP000052232"/>
    </source>
</evidence>
<organism evidence="2 3">
    <name type="scientific">Sphingobium cupriresistens LL01</name>
    <dbReference type="NCBI Taxonomy" id="1420583"/>
    <lineage>
        <taxon>Bacteria</taxon>
        <taxon>Pseudomonadati</taxon>
        <taxon>Pseudomonadota</taxon>
        <taxon>Alphaproteobacteria</taxon>
        <taxon>Sphingomonadales</taxon>
        <taxon>Sphingomonadaceae</taxon>
        <taxon>Sphingobium</taxon>
    </lineage>
</organism>
<accession>A0A0J7Y4W5</accession>
<gene>
    <name evidence="2" type="ORF">V473_02730</name>
</gene>
<name>A0A0J7Y4W5_9SPHN</name>
<sequence>MSSPLRFLPAALALLLSLAATLAAYAHDEAEADPALLLQAFNESCRRGFPDLDAIAAHVVTQGWTETTPRLVSGSGLIVIPRMFHKNGQLLSLVTPNGDAYSTVCQVTGAGTTRLTGKDVAAIASPSLNAGEPMLGPGNPKEDDLAVWTVKPGITVQAGVNVYRREVRSLTISVRQAR</sequence>
<proteinExistence type="predicted"/>
<keyword evidence="1" id="KW-0732">Signal</keyword>
<evidence type="ECO:0000313" key="2">
    <source>
        <dbReference type="EMBL" id="KMS58702.1"/>
    </source>
</evidence>
<keyword evidence="3" id="KW-1185">Reference proteome</keyword>
<feature type="signal peptide" evidence="1">
    <location>
        <begin position="1"/>
        <end position="26"/>
    </location>
</feature>
<reference evidence="2 3" key="1">
    <citation type="journal article" date="2015" name="G3 (Bethesda)">
        <title>Insights into Ongoing Evolution of the Hexachlorocyclohexane Catabolic Pathway from Comparative Genomics of Ten Sphingomonadaceae Strains.</title>
        <authorList>
            <person name="Pearce S.L."/>
            <person name="Oakeshott J.G."/>
            <person name="Pandey G."/>
        </authorList>
    </citation>
    <scope>NUCLEOTIDE SEQUENCE [LARGE SCALE GENOMIC DNA]</scope>
    <source>
        <strain evidence="2 3">LL01</strain>
    </source>
</reference>
<protein>
    <submittedName>
        <fullName evidence="2">Uncharacterized protein</fullName>
    </submittedName>
</protein>